<feature type="signal peptide" evidence="2">
    <location>
        <begin position="1"/>
        <end position="24"/>
    </location>
</feature>
<evidence type="ECO:0000259" key="4">
    <source>
        <dbReference type="Pfam" id="PF18042"/>
    </source>
</evidence>
<dbReference type="InterPro" id="IPR000871">
    <property type="entry name" value="Beta-lactam_class-A"/>
</dbReference>
<evidence type="ECO:0000313" key="5">
    <source>
        <dbReference type="EMBL" id="MFD2757217.1"/>
    </source>
</evidence>
<keyword evidence="2" id="KW-0732">Signal</keyword>
<proteinExistence type="predicted"/>
<dbReference type="PANTHER" id="PTHR35333:SF5">
    <property type="entry name" value="CONSERVED LIPOPROTEIN LPQF-RELATED"/>
    <property type="match status" value="1"/>
</dbReference>
<dbReference type="PANTHER" id="PTHR35333">
    <property type="entry name" value="BETA-LACTAMASE"/>
    <property type="match status" value="1"/>
</dbReference>
<evidence type="ECO:0000256" key="2">
    <source>
        <dbReference type="SAM" id="SignalP"/>
    </source>
</evidence>
<feature type="chain" id="PRO_5046244396" evidence="2">
    <location>
        <begin position="25"/>
        <end position="413"/>
    </location>
</feature>
<dbReference type="SUPFAM" id="SSF56601">
    <property type="entry name" value="beta-lactamase/transpeptidase-like"/>
    <property type="match status" value="1"/>
</dbReference>
<dbReference type="InterPro" id="IPR045155">
    <property type="entry name" value="Beta-lactam_cat"/>
</dbReference>
<comment type="caution">
    <text evidence="5">The sequence shown here is derived from an EMBL/GenBank/DDBJ whole genome shotgun (WGS) entry which is preliminary data.</text>
</comment>
<feature type="domain" description="Beta-lactamase class A catalytic" evidence="3">
    <location>
        <begin position="183"/>
        <end position="342"/>
    </location>
</feature>
<gene>
    <name evidence="5" type="ORF">ACFSW7_02345</name>
</gene>
<dbReference type="Gene3D" id="3.10.450.280">
    <property type="match status" value="1"/>
</dbReference>
<keyword evidence="6" id="KW-1185">Reference proteome</keyword>
<dbReference type="PROSITE" id="PS51257">
    <property type="entry name" value="PROKAR_LIPOPROTEIN"/>
    <property type="match status" value="1"/>
</dbReference>
<organism evidence="5 6">
    <name type="scientific">Gulosibacter faecalis</name>
    <dbReference type="NCBI Taxonomy" id="272240"/>
    <lineage>
        <taxon>Bacteria</taxon>
        <taxon>Bacillati</taxon>
        <taxon>Actinomycetota</taxon>
        <taxon>Actinomycetes</taxon>
        <taxon>Micrococcales</taxon>
        <taxon>Microbacteriaceae</taxon>
        <taxon>Gulosibacter</taxon>
    </lineage>
</organism>
<dbReference type="InterPro" id="IPR040846">
    <property type="entry name" value="ORF_12_N"/>
</dbReference>
<protein>
    <submittedName>
        <fullName evidence="5">Cpe/LpqF family protein</fullName>
    </submittedName>
</protein>
<dbReference type="InterPro" id="IPR012338">
    <property type="entry name" value="Beta-lactam/transpept-like"/>
</dbReference>
<accession>A0ABW5UUA8</accession>
<feature type="region of interest" description="Disordered" evidence="1">
    <location>
        <begin position="23"/>
        <end position="47"/>
    </location>
</feature>
<dbReference type="Pfam" id="PF18042">
    <property type="entry name" value="ORF_12_N"/>
    <property type="match status" value="1"/>
</dbReference>
<dbReference type="Proteomes" id="UP001597492">
    <property type="component" value="Unassembled WGS sequence"/>
</dbReference>
<name>A0ABW5UUA8_9MICO</name>
<evidence type="ECO:0000259" key="3">
    <source>
        <dbReference type="Pfam" id="PF13354"/>
    </source>
</evidence>
<dbReference type="Pfam" id="PF13354">
    <property type="entry name" value="Beta-lactamase2"/>
    <property type="match status" value="1"/>
</dbReference>
<feature type="domain" description="ORF 12 gene product N-terminal" evidence="4">
    <location>
        <begin position="43"/>
        <end position="137"/>
    </location>
</feature>
<dbReference type="EMBL" id="JBHUNE010000002">
    <property type="protein sequence ID" value="MFD2757217.1"/>
    <property type="molecule type" value="Genomic_DNA"/>
</dbReference>
<dbReference type="RefSeq" id="WP_019619222.1">
    <property type="nucleotide sequence ID" value="NZ_JBHUNE010000002.1"/>
</dbReference>
<dbReference type="Gene3D" id="3.40.710.10">
    <property type="entry name" value="DD-peptidase/beta-lactamase superfamily"/>
    <property type="match status" value="1"/>
</dbReference>
<evidence type="ECO:0000256" key="1">
    <source>
        <dbReference type="SAM" id="MobiDB-lite"/>
    </source>
</evidence>
<evidence type="ECO:0000313" key="6">
    <source>
        <dbReference type="Proteomes" id="UP001597492"/>
    </source>
</evidence>
<sequence length="413" mass="43228">MRIRQLLTVTLSTAALLLAGCASGASEPEPTRSETAGAKPVELPETPAGERMRWLHDLLERDDDVTADDLDGVFSEEFTDAVPLEEVVSLLNTNIRPAAPFVLRDYVGDELNASVVFEGAVGEPFTAQLAVTSDGTITGLQLLPEMKHEAATSLDEVQERLEALPVSTELFVRVDDEDVVATSGEARPIGSIFKLWVLLAVVDAIDAGDLAWSDELTITDDNKSLPSGRLQDEPAGTTVTVADAAQLMISISDNTATDLLMEAAGRDRVDAAAPEAMRPVSTTAEMFQQLYGDDALTAGVSDAALAESMADAPTWQATPADIADAYDQLAEDAAAHPEVDAALSKNPGVPVEGYDSLWFKGGSLSGVVAGSWRGVLPSGEIVTVVVTASGDTQPVADATVEALLLAGDALALA</sequence>
<reference evidence="6" key="1">
    <citation type="journal article" date="2019" name="Int. J. Syst. Evol. Microbiol.">
        <title>The Global Catalogue of Microorganisms (GCM) 10K type strain sequencing project: providing services to taxonomists for standard genome sequencing and annotation.</title>
        <authorList>
            <consortium name="The Broad Institute Genomics Platform"/>
            <consortium name="The Broad Institute Genome Sequencing Center for Infectious Disease"/>
            <person name="Wu L."/>
            <person name="Ma J."/>
        </authorList>
    </citation>
    <scope>NUCLEOTIDE SEQUENCE [LARGE SCALE GENOMIC DNA]</scope>
    <source>
        <strain evidence="6">TISTR 1514</strain>
    </source>
</reference>